<gene>
    <name evidence="2" type="ORF">PACILC2_05170</name>
</gene>
<proteinExistence type="predicted"/>
<dbReference type="EMBL" id="BOVJ01000016">
    <property type="protein sequence ID" value="GIQ61949.1"/>
    <property type="molecule type" value="Genomic_DNA"/>
</dbReference>
<accession>A0ABQ4N1A9</accession>
<dbReference type="Proteomes" id="UP000680304">
    <property type="component" value="Unassembled WGS sequence"/>
</dbReference>
<dbReference type="RefSeq" id="WP_213527208.1">
    <property type="nucleotide sequence ID" value="NZ_BOVJ01000016.1"/>
</dbReference>
<reference evidence="2 3" key="1">
    <citation type="submission" date="2021-04" db="EMBL/GenBank/DDBJ databases">
        <title>Draft genome sequence of Paenibacillus cisolokensis, LC2-13A.</title>
        <authorList>
            <person name="Uke A."/>
            <person name="Chhe C."/>
            <person name="Baramee S."/>
            <person name="Kosugi A."/>
        </authorList>
    </citation>
    <scope>NUCLEOTIDE SEQUENCE [LARGE SCALE GENOMIC DNA]</scope>
    <source>
        <strain evidence="2 3">LC2-13A</strain>
    </source>
</reference>
<evidence type="ECO:0000313" key="3">
    <source>
        <dbReference type="Proteomes" id="UP000680304"/>
    </source>
</evidence>
<protein>
    <submittedName>
        <fullName evidence="2">Uncharacterized protein</fullName>
    </submittedName>
</protein>
<keyword evidence="3" id="KW-1185">Reference proteome</keyword>
<organism evidence="2 3">
    <name type="scientific">Paenibacillus cisolokensis</name>
    <dbReference type="NCBI Taxonomy" id="1658519"/>
    <lineage>
        <taxon>Bacteria</taxon>
        <taxon>Bacillati</taxon>
        <taxon>Bacillota</taxon>
        <taxon>Bacilli</taxon>
        <taxon>Bacillales</taxon>
        <taxon>Paenibacillaceae</taxon>
        <taxon>Paenibacillus</taxon>
    </lineage>
</organism>
<feature type="compositionally biased region" description="Gly residues" evidence="1">
    <location>
        <begin position="307"/>
        <end position="323"/>
    </location>
</feature>
<feature type="compositionally biased region" description="Low complexity" evidence="1">
    <location>
        <begin position="324"/>
        <end position="334"/>
    </location>
</feature>
<comment type="caution">
    <text evidence="2">The sequence shown here is derived from an EMBL/GenBank/DDBJ whole genome shotgun (WGS) entry which is preliminary data.</text>
</comment>
<evidence type="ECO:0000256" key="1">
    <source>
        <dbReference type="SAM" id="MobiDB-lite"/>
    </source>
</evidence>
<evidence type="ECO:0000313" key="2">
    <source>
        <dbReference type="EMBL" id="GIQ61949.1"/>
    </source>
</evidence>
<name>A0ABQ4N1A9_9BACL</name>
<sequence length="334" mass="36190">MTSAIIAGIIVAALGVCGAVAAARRNAADGKSAFRGRPPEALGVPSDHPARTVAERLEASLGGDFESRVKERVVRSRPGLKDGEWDWIWFELKRFFLMSGIARSVPMYSGRIDEAWHEMLMFTREYEQFCQNFCGAMIHHAPHTAGTEPDRSERAWFDWIYGELFPPSPASARLWGPFFRTALRPELIGRLEAADRTEWLAERFRGDTAARHEDIAAVIDYLIGRFKEQAAAARRNAERRSEPASGDAWTVGAMSGFLVYASLVDYDGFQERMNERLHDRRNDGTGGCGSWSGPVVGEGGKAHGGDKGAGGNGDHGGGDGGSSCGSSCGSGCSS</sequence>
<feature type="region of interest" description="Disordered" evidence="1">
    <location>
        <begin position="278"/>
        <end position="334"/>
    </location>
</feature>